<organism evidence="1 2">
    <name type="scientific">Acidithiobacillus ferrivorans SS3</name>
    <dbReference type="NCBI Taxonomy" id="743299"/>
    <lineage>
        <taxon>Bacteria</taxon>
        <taxon>Pseudomonadati</taxon>
        <taxon>Pseudomonadota</taxon>
        <taxon>Acidithiobacillia</taxon>
        <taxon>Acidithiobacillales</taxon>
        <taxon>Acidithiobacillaceae</taxon>
        <taxon>Acidithiobacillus</taxon>
    </lineage>
</organism>
<accession>G0JNI1</accession>
<evidence type="ECO:0000313" key="1">
    <source>
        <dbReference type="EMBL" id="AEM47211.1"/>
    </source>
</evidence>
<sequence length="450" mass="49163">MDARTLTDDAEVKAEDVLPADLTTAALAELLEIARAGDAPAFWRALKTRTDAIKSLMDDDPGEFQAWRAEVKTACNKINIGTLDDFIRPSGGGDGGNQATELVELAAARCELWHDTDGNGFATITGETHNEHWRIDSTGFRDWLSWIAHSEMGTAPSAETIKSACNAMAGQAKFDGDEHEPRRRVAKDASGYWLDIGDDHWRAILLTATGWRIMNDPPVRFIRTKATRPLPEPVSGGSVDALWSLVNVPEQERMLVLAWIIECFRSDTPYALLELTGEQGAAKSTAQRIFRRFVDPNQVELRGKPKTTEDIYVAAANSHLLSYENLSGLSNDQSDALCTCCTGGGYAARQLYTNGEESILAAHCPVALNGISPVVLRPDLLDRSVSITLPEITVRKTDDEVREATEAAAPGIMGALLDLFSNAMALIVAACNRKRRARNPWAFSAHINCN</sequence>
<gene>
    <name evidence="1" type="ORF">Acife_1043</name>
</gene>
<name>G0JNI1_9PROT</name>
<protein>
    <submittedName>
        <fullName evidence="1">Uncharacterized protein</fullName>
    </submittedName>
</protein>
<dbReference type="STRING" id="743299.Acife_1043"/>
<dbReference type="Proteomes" id="UP000009220">
    <property type="component" value="Chromosome"/>
</dbReference>
<dbReference type="AlphaFoldDB" id="G0JNI1"/>
<dbReference type="RefSeq" id="WP_014028468.1">
    <property type="nucleotide sequence ID" value="NC_015942.1"/>
</dbReference>
<dbReference type="eggNOG" id="COG3378">
    <property type="taxonomic scope" value="Bacteria"/>
</dbReference>
<evidence type="ECO:0000313" key="2">
    <source>
        <dbReference type="Proteomes" id="UP000009220"/>
    </source>
</evidence>
<dbReference type="KEGG" id="afi:Acife_1043"/>
<dbReference type="HOGENOM" id="CLU_607841_0_0_6"/>
<reference evidence="1 2" key="1">
    <citation type="journal article" date="2011" name="J. Bacteriol.">
        <title>Draft genome of the psychrotolerant acidophile Acidithiobacillus ferrivorans SS3.</title>
        <authorList>
            <person name="Liljeqvist M."/>
            <person name="Valdes J."/>
            <person name="Holmes D.S."/>
            <person name="Dopson M."/>
        </authorList>
    </citation>
    <scope>NUCLEOTIDE SEQUENCE [LARGE SCALE GENOMIC DNA]</scope>
    <source>
        <strain evidence="1 2">SS3</strain>
    </source>
</reference>
<dbReference type="EMBL" id="CP002985">
    <property type="protein sequence ID" value="AEM47211.1"/>
    <property type="molecule type" value="Genomic_DNA"/>
</dbReference>
<proteinExistence type="predicted"/>